<sequence length="145" mass="15127">APARGSVAVCKVDVPALLRDRDSMSASTKCAGTLSSGGAFGRAGCGERPCDTMVLLLPAAVACCGSTGLRLKKPDSKRISVAAAIVACSVCDRQSGQGYGRPGDTGSDGDRWTGTVLLPDRGRRRYIRQIGRSEEVRMPQANTRG</sequence>
<dbReference type="AlphaFoldDB" id="A0AAV5V1T8"/>
<proteinExistence type="predicted"/>
<organism evidence="2 3">
    <name type="scientific">Pristionchus fissidentatus</name>
    <dbReference type="NCBI Taxonomy" id="1538716"/>
    <lineage>
        <taxon>Eukaryota</taxon>
        <taxon>Metazoa</taxon>
        <taxon>Ecdysozoa</taxon>
        <taxon>Nematoda</taxon>
        <taxon>Chromadorea</taxon>
        <taxon>Rhabditida</taxon>
        <taxon>Rhabditina</taxon>
        <taxon>Diplogasteromorpha</taxon>
        <taxon>Diplogasteroidea</taxon>
        <taxon>Neodiplogasteridae</taxon>
        <taxon>Pristionchus</taxon>
    </lineage>
</organism>
<keyword evidence="3" id="KW-1185">Reference proteome</keyword>
<name>A0AAV5V1T8_9BILA</name>
<protein>
    <submittedName>
        <fullName evidence="2">Uncharacterized protein</fullName>
    </submittedName>
</protein>
<comment type="caution">
    <text evidence="2">The sequence shown here is derived from an EMBL/GenBank/DDBJ whole genome shotgun (WGS) entry which is preliminary data.</text>
</comment>
<feature type="non-terminal residue" evidence="2">
    <location>
        <position position="1"/>
    </location>
</feature>
<accession>A0AAV5V1T8</accession>
<evidence type="ECO:0000256" key="1">
    <source>
        <dbReference type="SAM" id="MobiDB-lite"/>
    </source>
</evidence>
<reference evidence="2" key="1">
    <citation type="submission" date="2023-10" db="EMBL/GenBank/DDBJ databases">
        <title>Genome assembly of Pristionchus species.</title>
        <authorList>
            <person name="Yoshida K."/>
            <person name="Sommer R.J."/>
        </authorList>
    </citation>
    <scope>NUCLEOTIDE SEQUENCE</scope>
    <source>
        <strain evidence="2">RS5133</strain>
    </source>
</reference>
<dbReference type="EMBL" id="BTSY01000001">
    <property type="protein sequence ID" value="GMT12539.1"/>
    <property type="molecule type" value="Genomic_DNA"/>
</dbReference>
<evidence type="ECO:0000313" key="2">
    <source>
        <dbReference type="EMBL" id="GMT12539.1"/>
    </source>
</evidence>
<dbReference type="Proteomes" id="UP001432322">
    <property type="component" value="Unassembled WGS sequence"/>
</dbReference>
<feature type="region of interest" description="Disordered" evidence="1">
    <location>
        <begin position="95"/>
        <end position="114"/>
    </location>
</feature>
<gene>
    <name evidence="2" type="ORF">PFISCL1PPCAC_3836</name>
</gene>
<evidence type="ECO:0000313" key="3">
    <source>
        <dbReference type="Proteomes" id="UP001432322"/>
    </source>
</evidence>
<feature type="non-terminal residue" evidence="2">
    <location>
        <position position="145"/>
    </location>
</feature>